<protein>
    <submittedName>
        <fullName evidence="2">Uncharacterized protein</fullName>
    </submittedName>
</protein>
<evidence type="ECO:0000256" key="1">
    <source>
        <dbReference type="SAM" id="MobiDB-lite"/>
    </source>
</evidence>
<name>A0A4Y2Q4B8_ARAVE</name>
<dbReference type="Proteomes" id="UP000499080">
    <property type="component" value="Unassembled WGS sequence"/>
</dbReference>
<gene>
    <name evidence="2" type="ORF">AVEN_137153_1</name>
</gene>
<evidence type="ECO:0000313" key="3">
    <source>
        <dbReference type="Proteomes" id="UP000499080"/>
    </source>
</evidence>
<evidence type="ECO:0000313" key="2">
    <source>
        <dbReference type="EMBL" id="GBN58264.1"/>
    </source>
</evidence>
<proteinExistence type="predicted"/>
<accession>A0A4Y2Q4B8</accession>
<feature type="region of interest" description="Disordered" evidence="1">
    <location>
        <begin position="1"/>
        <end position="41"/>
    </location>
</feature>
<dbReference type="EMBL" id="BGPR01012899">
    <property type="protein sequence ID" value="GBN58264.1"/>
    <property type="molecule type" value="Genomic_DNA"/>
</dbReference>
<keyword evidence="3" id="KW-1185">Reference proteome</keyword>
<dbReference type="AlphaFoldDB" id="A0A4Y2Q4B8"/>
<organism evidence="2 3">
    <name type="scientific">Araneus ventricosus</name>
    <name type="common">Orbweaver spider</name>
    <name type="synonym">Epeira ventricosa</name>
    <dbReference type="NCBI Taxonomy" id="182803"/>
    <lineage>
        <taxon>Eukaryota</taxon>
        <taxon>Metazoa</taxon>
        <taxon>Ecdysozoa</taxon>
        <taxon>Arthropoda</taxon>
        <taxon>Chelicerata</taxon>
        <taxon>Arachnida</taxon>
        <taxon>Araneae</taxon>
        <taxon>Araneomorphae</taxon>
        <taxon>Entelegynae</taxon>
        <taxon>Araneoidea</taxon>
        <taxon>Araneidae</taxon>
        <taxon>Araneus</taxon>
    </lineage>
</organism>
<reference evidence="2 3" key="1">
    <citation type="journal article" date="2019" name="Sci. Rep.">
        <title>Orb-weaving spider Araneus ventricosus genome elucidates the spidroin gene catalogue.</title>
        <authorList>
            <person name="Kono N."/>
            <person name="Nakamura H."/>
            <person name="Ohtoshi R."/>
            <person name="Moran D.A.P."/>
            <person name="Shinohara A."/>
            <person name="Yoshida Y."/>
            <person name="Fujiwara M."/>
            <person name="Mori M."/>
            <person name="Tomita M."/>
            <person name="Arakawa K."/>
        </authorList>
    </citation>
    <scope>NUCLEOTIDE SEQUENCE [LARGE SCALE GENOMIC DNA]</scope>
</reference>
<comment type="caution">
    <text evidence="2">The sequence shown here is derived from an EMBL/GenBank/DDBJ whole genome shotgun (WGS) entry which is preliminary data.</text>
</comment>
<sequence length="252" mass="29151">MDARRNHTTLKHHNHTHLNHHNHTHRHDTRRNHCENPTRRQLTPEARSHIAKKACLKAFLRKPCGNGFRNGLRGNVFADSLWKVKWQPFRNILCCLDYVETFACLLSSSSVLKPSRYLGAEKKVQGHPPRDPFYAPAVRAVHILVSRTPKRPRLLSGRRVASPGQVRKCIAHAHHPAENHLHQTLSWLWSSQIGSRREEKYKYKTIQTTPISGRGNSHKNRQKLATFGDRLFARNIKSLRLCLKLGEVNWPL</sequence>
<feature type="compositionally biased region" description="Basic residues" evidence="1">
    <location>
        <begin position="1"/>
        <end position="30"/>
    </location>
</feature>